<comment type="caution">
    <text evidence="5">The sequence shown here is derived from an EMBL/GenBank/DDBJ whole genome shotgun (WGS) entry which is preliminary data.</text>
</comment>
<protein>
    <submittedName>
        <fullName evidence="5">Amylovoran biosynthesis protein AmsE</fullName>
    </submittedName>
</protein>
<dbReference type="InterPro" id="IPR029044">
    <property type="entry name" value="Nucleotide-diphossugar_trans"/>
</dbReference>
<evidence type="ECO:0000313" key="5">
    <source>
        <dbReference type="EMBL" id="GKH14459.1"/>
    </source>
</evidence>
<dbReference type="RefSeq" id="WP_244074677.1">
    <property type="nucleotide sequence ID" value="NZ_BQNL01000001.1"/>
</dbReference>
<name>A0AA37JTQ5_BACUN</name>
<dbReference type="EMBL" id="BQNL01000001">
    <property type="protein sequence ID" value="GKH14459.1"/>
    <property type="molecule type" value="Genomic_DNA"/>
</dbReference>
<reference evidence="5" key="1">
    <citation type="submission" date="2022-01" db="EMBL/GenBank/DDBJ databases">
        <title>Novel bile acid biosynthetic pathways are enriched in the microbiome of centenarians.</title>
        <authorList>
            <person name="Sato Y."/>
            <person name="Atarashi K."/>
            <person name="Plichta R.D."/>
            <person name="Arai Y."/>
            <person name="Sasajima S."/>
            <person name="Kearney M.S."/>
            <person name="Suda W."/>
            <person name="Takeshita K."/>
            <person name="Sasaki T."/>
            <person name="Okamoto S."/>
            <person name="Skelly N.A."/>
            <person name="Okamura Y."/>
            <person name="Vlamakis H."/>
            <person name="Li Y."/>
            <person name="Tanoue T."/>
            <person name="Takei H."/>
            <person name="Nittono H."/>
            <person name="Narushima S."/>
            <person name="Irie J."/>
            <person name="Itoh H."/>
            <person name="Moriya K."/>
            <person name="Sugiura Y."/>
            <person name="Suematsu M."/>
            <person name="Moritoki N."/>
            <person name="Shibata S."/>
            <person name="Littman R.D."/>
            <person name="Fischbach A.M."/>
            <person name="Uwamino Y."/>
            <person name="Inoue T."/>
            <person name="Honda A."/>
            <person name="Hattori M."/>
            <person name="Murai T."/>
            <person name="Xavier J.R."/>
            <person name="Hirose N."/>
            <person name="Honda K."/>
        </authorList>
    </citation>
    <scope>NUCLEOTIDE SEQUENCE</scope>
    <source>
        <strain evidence="5">CE91-St12</strain>
    </source>
</reference>
<evidence type="ECO:0000259" key="4">
    <source>
        <dbReference type="Pfam" id="PF00535"/>
    </source>
</evidence>
<proteinExistence type="inferred from homology"/>
<comment type="similarity">
    <text evidence="1">Belongs to the glycosyltransferase 2 family.</text>
</comment>
<dbReference type="Proteomes" id="UP001055048">
    <property type="component" value="Unassembled WGS sequence"/>
</dbReference>
<dbReference type="PANTHER" id="PTHR43685:SF5">
    <property type="entry name" value="GLYCOSYLTRANSFERASE EPSE-RELATED"/>
    <property type="match status" value="1"/>
</dbReference>
<evidence type="ECO:0000256" key="2">
    <source>
        <dbReference type="ARBA" id="ARBA00022676"/>
    </source>
</evidence>
<organism evidence="5 6">
    <name type="scientific">Bacteroides uniformis</name>
    <dbReference type="NCBI Taxonomy" id="820"/>
    <lineage>
        <taxon>Bacteria</taxon>
        <taxon>Pseudomonadati</taxon>
        <taxon>Bacteroidota</taxon>
        <taxon>Bacteroidia</taxon>
        <taxon>Bacteroidales</taxon>
        <taxon>Bacteroidaceae</taxon>
        <taxon>Bacteroides</taxon>
    </lineage>
</organism>
<dbReference type="PANTHER" id="PTHR43685">
    <property type="entry name" value="GLYCOSYLTRANSFERASE"/>
    <property type="match status" value="1"/>
</dbReference>
<dbReference type="InterPro" id="IPR001173">
    <property type="entry name" value="Glyco_trans_2-like"/>
</dbReference>
<dbReference type="GO" id="GO:0016757">
    <property type="term" value="F:glycosyltransferase activity"/>
    <property type="evidence" value="ECO:0007669"/>
    <property type="project" value="UniProtKB-KW"/>
</dbReference>
<dbReference type="InterPro" id="IPR050834">
    <property type="entry name" value="Glycosyltransf_2"/>
</dbReference>
<keyword evidence="2" id="KW-0328">Glycosyltransferase</keyword>
<accession>A0AA37JTQ5</accession>
<evidence type="ECO:0000256" key="3">
    <source>
        <dbReference type="ARBA" id="ARBA00022679"/>
    </source>
</evidence>
<dbReference type="SUPFAM" id="SSF53448">
    <property type="entry name" value="Nucleotide-diphospho-sugar transferases"/>
    <property type="match status" value="1"/>
</dbReference>
<feature type="domain" description="Glycosyltransferase 2-like" evidence="4">
    <location>
        <begin position="34"/>
        <end position="192"/>
    </location>
</feature>
<evidence type="ECO:0000256" key="1">
    <source>
        <dbReference type="ARBA" id="ARBA00006739"/>
    </source>
</evidence>
<dbReference type="Gene3D" id="3.90.550.10">
    <property type="entry name" value="Spore Coat Polysaccharide Biosynthesis Protein SpsA, Chain A"/>
    <property type="match status" value="1"/>
</dbReference>
<evidence type="ECO:0000313" key="6">
    <source>
        <dbReference type="Proteomes" id="UP001055048"/>
    </source>
</evidence>
<sequence>MNIKNLLHELYLSNVLGLSNYLKLILSLYMLLYSVCMSVYHKDNPDDVYMSINSMLHQTIKPNEVVVVIDGPIPQSLSSVLEGFKAEEHIITIQLDENKGLGNALRIGVLVAKNELVARMDSDDIALADRCEKQLKCFEEDENLSVVGGSITEFIDRPGNVVASRVCPLSDMDIKLFMKKRCGFNHMTVMFKKSEVLKAGNYQDWHYNEDYYLWLRMIQQNCKFRNLKDVLVNVRVGNDMYARRGGWKYFKSEFLLQKYMWEQHIIGGGRFFYNVMGRFIVEIVMTNRMRALVFQRFLRK</sequence>
<keyword evidence="3" id="KW-0808">Transferase</keyword>
<gene>
    <name evidence="5" type="ORF">CE91St12_26690</name>
</gene>
<dbReference type="Pfam" id="PF00535">
    <property type="entry name" value="Glycos_transf_2"/>
    <property type="match status" value="1"/>
</dbReference>
<dbReference type="AlphaFoldDB" id="A0AA37JTQ5"/>